<keyword evidence="2" id="KW-0238">DNA-binding</keyword>
<protein>
    <submittedName>
        <fullName evidence="5">Putative regulatory protein, LuxR</fullName>
    </submittedName>
</protein>
<evidence type="ECO:0000313" key="5">
    <source>
        <dbReference type="EMBL" id="GED96557.1"/>
    </source>
</evidence>
<dbReference type="InterPro" id="IPR027417">
    <property type="entry name" value="P-loop_NTPase"/>
</dbReference>
<dbReference type="InterPro" id="IPR016032">
    <property type="entry name" value="Sig_transdc_resp-reg_C-effctor"/>
</dbReference>
<comment type="caution">
    <text evidence="5">The sequence shown here is derived from an EMBL/GenBank/DDBJ whole genome shotgun (WGS) entry which is preliminary data.</text>
</comment>
<proteinExistence type="predicted"/>
<dbReference type="Gene3D" id="1.25.40.10">
    <property type="entry name" value="Tetratricopeptide repeat domain"/>
    <property type="match status" value="1"/>
</dbReference>
<dbReference type="PROSITE" id="PS00622">
    <property type="entry name" value="HTH_LUXR_1"/>
    <property type="match status" value="1"/>
</dbReference>
<dbReference type="InterPro" id="IPR000792">
    <property type="entry name" value="Tscrpt_reg_LuxR_C"/>
</dbReference>
<evidence type="ECO:0000256" key="3">
    <source>
        <dbReference type="ARBA" id="ARBA00023163"/>
    </source>
</evidence>
<name>A0A7M3SV83_9ACTN</name>
<keyword evidence="1" id="KW-0805">Transcription regulation</keyword>
<dbReference type="Proteomes" id="UP000444980">
    <property type="component" value="Unassembled WGS sequence"/>
</dbReference>
<sequence>MVTRWPLTGRDNDLAALINARRSHAPGVLVTGDAGVGKSRLLAEFIGTEPDRPIIRITGFTAMRDIPFGAVAAWLDATPADPATLIESTVAAIVGNAPANRAPLVIVDDAHWLDEASAMVVNQLASRRHVFVLIALRTLDDAPTPIGDLHRDDVVDHLPLQPLTFDETRDLLEAVLGGRLHRQSAEDLWALTAGNLLYIREIVTADLASGNLTTDGDECLWHGQPGVTETLTELIDKQLGRVADAMADLIDVLAIAGSLPIDALTAISTVSPELVADAVAADLIVVTGDPPTARLVHPLYSEVRLQRMGQLRRARLQGELADAMGAHPSGNPRDIMLRAVLAMESGATEDPVPFLAGAAAAAAWCDIDLTLALDRAAVEAGGGLTAEVAYAYHLTVANQGRAADEALAAILAKPGLPEDQTALLTFVYAGNSFWDLQRPDRSEEILAEALDHIDGEAARATLIGLRGAIACYQGRHSDGLRLTADALAEPTLAGVPHIFTAMGRTISLGATGQYTRIDEYRARAHDDAAISVPGSIRYSLLTLELQAAAIAGDLATADEIAQTYSTEASLLPGFARTLTTYMRGYSAYFRGQVTEAADCIRGVVARLAADERATPGWEYACRNRLATLYALGGQPEKAATHHDWMTDHPHPSLRYVDSEILLSRGWVSAATGETSRALEFAAQAVELTRERGEPGNEVLALQAATQWGDDTTHVRLAELTDIVDGPRAAHAAAHARALADHDADGLWAASTAWAQLGDQLAAADAAAQSAVAFAAAGKRGRAQLARDSARRIARTHGFTTPAIRAMAAPAELTRREWEIVELLAQGLTSREIANRLGVATRTVEGHIYRAMTKTNSRDRTELGAYASGKVRGAGT</sequence>
<dbReference type="CDD" id="cd06170">
    <property type="entry name" value="LuxR_C_like"/>
    <property type="match status" value="1"/>
</dbReference>
<dbReference type="InterPro" id="IPR041664">
    <property type="entry name" value="AAA_16"/>
</dbReference>
<dbReference type="PANTHER" id="PTHR44688">
    <property type="entry name" value="DNA-BINDING TRANSCRIPTIONAL ACTIVATOR DEVR_DOSR"/>
    <property type="match status" value="1"/>
</dbReference>
<dbReference type="Pfam" id="PF00196">
    <property type="entry name" value="GerE"/>
    <property type="match status" value="1"/>
</dbReference>
<keyword evidence="6" id="KW-1185">Reference proteome</keyword>
<dbReference type="SUPFAM" id="SSF46894">
    <property type="entry name" value="C-terminal effector domain of the bipartite response regulators"/>
    <property type="match status" value="1"/>
</dbReference>
<feature type="domain" description="HTH luxR-type" evidence="4">
    <location>
        <begin position="805"/>
        <end position="870"/>
    </location>
</feature>
<evidence type="ECO:0000256" key="1">
    <source>
        <dbReference type="ARBA" id="ARBA00023015"/>
    </source>
</evidence>
<accession>A0A7M3SV83</accession>
<dbReference type="SUPFAM" id="SSF48452">
    <property type="entry name" value="TPR-like"/>
    <property type="match status" value="1"/>
</dbReference>
<dbReference type="RefSeq" id="WP_161926006.1">
    <property type="nucleotide sequence ID" value="NZ_BJOU01000001.1"/>
</dbReference>
<dbReference type="SUPFAM" id="SSF52540">
    <property type="entry name" value="P-loop containing nucleoside triphosphate hydrolases"/>
    <property type="match status" value="1"/>
</dbReference>
<dbReference type="PANTHER" id="PTHR44688:SF16">
    <property type="entry name" value="DNA-BINDING TRANSCRIPTIONAL ACTIVATOR DEVR_DOSR"/>
    <property type="match status" value="1"/>
</dbReference>
<evidence type="ECO:0000259" key="4">
    <source>
        <dbReference type="PROSITE" id="PS50043"/>
    </source>
</evidence>
<dbReference type="GO" id="GO:0006355">
    <property type="term" value="P:regulation of DNA-templated transcription"/>
    <property type="evidence" value="ECO:0007669"/>
    <property type="project" value="InterPro"/>
</dbReference>
<dbReference type="OrthoDB" id="3197423at2"/>
<dbReference type="InterPro" id="IPR011990">
    <property type="entry name" value="TPR-like_helical_dom_sf"/>
</dbReference>
<dbReference type="GO" id="GO:0003677">
    <property type="term" value="F:DNA binding"/>
    <property type="evidence" value="ECO:0007669"/>
    <property type="project" value="UniProtKB-KW"/>
</dbReference>
<organism evidence="5 6">
    <name type="scientific">Gordonia crocea</name>
    <dbReference type="NCBI Taxonomy" id="589162"/>
    <lineage>
        <taxon>Bacteria</taxon>
        <taxon>Bacillati</taxon>
        <taxon>Actinomycetota</taxon>
        <taxon>Actinomycetes</taxon>
        <taxon>Mycobacteriales</taxon>
        <taxon>Gordoniaceae</taxon>
        <taxon>Gordonia</taxon>
    </lineage>
</organism>
<evidence type="ECO:0000256" key="2">
    <source>
        <dbReference type="ARBA" id="ARBA00023125"/>
    </source>
</evidence>
<dbReference type="EMBL" id="BJOU01000001">
    <property type="protein sequence ID" value="GED96557.1"/>
    <property type="molecule type" value="Genomic_DNA"/>
</dbReference>
<dbReference type="Gene3D" id="1.10.10.10">
    <property type="entry name" value="Winged helix-like DNA-binding domain superfamily/Winged helix DNA-binding domain"/>
    <property type="match status" value="1"/>
</dbReference>
<dbReference type="SMART" id="SM00421">
    <property type="entry name" value="HTH_LUXR"/>
    <property type="match status" value="1"/>
</dbReference>
<dbReference type="AlphaFoldDB" id="A0A7M3SV83"/>
<gene>
    <name evidence="5" type="ORF">nbrc107697_05960</name>
</gene>
<dbReference type="PRINTS" id="PR00038">
    <property type="entry name" value="HTHLUXR"/>
</dbReference>
<dbReference type="InterPro" id="IPR036388">
    <property type="entry name" value="WH-like_DNA-bd_sf"/>
</dbReference>
<dbReference type="Pfam" id="PF13191">
    <property type="entry name" value="AAA_16"/>
    <property type="match status" value="1"/>
</dbReference>
<evidence type="ECO:0000313" key="6">
    <source>
        <dbReference type="Proteomes" id="UP000444980"/>
    </source>
</evidence>
<reference evidence="6" key="1">
    <citation type="submission" date="2019-06" db="EMBL/GenBank/DDBJ databases">
        <title>Gordonia isolated from sludge of a wastewater treatment plant.</title>
        <authorList>
            <person name="Tamura T."/>
            <person name="Aoyama K."/>
            <person name="Kang Y."/>
            <person name="Saito S."/>
            <person name="Akiyama N."/>
            <person name="Yazawa K."/>
            <person name="Gonoi T."/>
            <person name="Mikami Y."/>
        </authorList>
    </citation>
    <scope>NUCLEOTIDE SEQUENCE [LARGE SCALE GENOMIC DNA]</scope>
    <source>
        <strain evidence="6">NBRC 107697</strain>
    </source>
</reference>
<keyword evidence="3" id="KW-0804">Transcription</keyword>
<dbReference type="PROSITE" id="PS50043">
    <property type="entry name" value="HTH_LUXR_2"/>
    <property type="match status" value="1"/>
</dbReference>